<evidence type="ECO:0000313" key="4">
    <source>
        <dbReference type="EMBL" id="RDB29538.1"/>
    </source>
</evidence>
<protein>
    <recommendedName>
        <fullName evidence="3">Homeobox domain-containing protein</fullName>
    </recommendedName>
</protein>
<comment type="subcellular location">
    <subcellularLocation>
        <location evidence="1">Nucleus</location>
    </subcellularLocation>
</comment>
<evidence type="ECO:0000256" key="1">
    <source>
        <dbReference type="PROSITE-ProRule" id="PRU00108"/>
    </source>
</evidence>
<evidence type="ECO:0000256" key="2">
    <source>
        <dbReference type="SAM" id="MobiDB-lite"/>
    </source>
</evidence>
<sequence>MSRRITIPSMSTSPLHLLAHVALDTSIAYDSDDCDHVQAHGPFTKAGPSYTPTRNAGANLHIECSQPATTFAEPSPLKRSSASNSPQSSAFSFESKRRTKLTRPQTRKSSRVQQRAKAEVMGKRRERMTQALKIITLENSPVNSMQHAVLRMIYNKITAYPPESWMVLTAITIHRSFKQVKNWFSNERQKQKAGEVVSTHTDVGEKIRLCPQALQHCQEWSDNVFEGVIRIYYFKLLCDDGAKHKLDGWS</sequence>
<dbReference type="GO" id="GO:0005634">
    <property type="term" value="C:nucleus"/>
    <property type="evidence" value="ECO:0007669"/>
    <property type="project" value="UniProtKB-SubCell"/>
</dbReference>
<feature type="region of interest" description="Disordered" evidence="2">
    <location>
        <begin position="70"/>
        <end position="124"/>
    </location>
</feature>
<dbReference type="GO" id="GO:0003677">
    <property type="term" value="F:DNA binding"/>
    <property type="evidence" value="ECO:0007669"/>
    <property type="project" value="UniProtKB-UniRule"/>
</dbReference>
<gene>
    <name evidence="4" type="ORF">Hypma_015702</name>
</gene>
<organism evidence="4 5">
    <name type="scientific">Hypsizygus marmoreus</name>
    <name type="common">White beech mushroom</name>
    <name type="synonym">Agaricus marmoreus</name>
    <dbReference type="NCBI Taxonomy" id="39966"/>
    <lineage>
        <taxon>Eukaryota</taxon>
        <taxon>Fungi</taxon>
        <taxon>Dikarya</taxon>
        <taxon>Basidiomycota</taxon>
        <taxon>Agaricomycotina</taxon>
        <taxon>Agaricomycetes</taxon>
        <taxon>Agaricomycetidae</taxon>
        <taxon>Agaricales</taxon>
        <taxon>Tricholomatineae</taxon>
        <taxon>Lyophyllaceae</taxon>
        <taxon>Hypsizygus</taxon>
    </lineage>
</organism>
<keyword evidence="5" id="KW-1185">Reference proteome</keyword>
<dbReference type="AlphaFoldDB" id="A0A369K6K7"/>
<name>A0A369K6K7_HYPMA</name>
<dbReference type="InParanoid" id="A0A369K6K7"/>
<dbReference type="SUPFAM" id="SSF46689">
    <property type="entry name" value="Homeodomain-like"/>
    <property type="match status" value="1"/>
</dbReference>
<feature type="domain" description="Homeobox" evidence="3">
    <location>
        <begin position="146"/>
        <end position="194"/>
    </location>
</feature>
<reference evidence="4" key="1">
    <citation type="submission" date="2018-04" db="EMBL/GenBank/DDBJ databases">
        <title>Whole genome sequencing of Hypsizygus marmoreus.</title>
        <authorList>
            <person name="Choi I.-G."/>
            <person name="Min B."/>
            <person name="Kim J.-G."/>
            <person name="Kim S."/>
            <person name="Oh Y.-L."/>
            <person name="Kong W.-S."/>
            <person name="Park H."/>
            <person name="Jeong J."/>
            <person name="Song E.-S."/>
        </authorList>
    </citation>
    <scope>NUCLEOTIDE SEQUENCE [LARGE SCALE GENOMIC DNA]</scope>
    <source>
        <strain evidence="4">51987-8</strain>
    </source>
</reference>
<feature type="compositionally biased region" description="Basic residues" evidence="2">
    <location>
        <begin position="97"/>
        <end position="110"/>
    </location>
</feature>
<dbReference type="OrthoDB" id="2963517at2759"/>
<dbReference type="InterPro" id="IPR009057">
    <property type="entry name" value="Homeodomain-like_sf"/>
</dbReference>
<dbReference type="Proteomes" id="UP000076154">
    <property type="component" value="Unassembled WGS sequence"/>
</dbReference>
<dbReference type="CDD" id="cd00086">
    <property type="entry name" value="homeodomain"/>
    <property type="match status" value="1"/>
</dbReference>
<keyword evidence="1" id="KW-0539">Nucleus</keyword>
<evidence type="ECO:0000259" key="3">
    <source>
        <dbReference type="PROSITE" id="PS50071"/>
    </source>
</evidence>
<keyword evidence="1" id="KW-0238">DNA-binding</keyword>
<proteinExistence type="predicted"/>
<evidence type="ECO:0000313" key="5">
    <source>
        <dbReference type="Proteomes" id="UP000076154"/>
    </source>
</evidence>
<dbReference type="EMBL" id="LUEZ02000010">
    <property type="protein sequence ID" value="RDB29538.1"/>
    <property type="molecule type" value="Genomic_DNA"/>
</dbReference>
<accession>A0A369K6K7</accession>
<comment type="caution">
    <text evidence="4">The sequence shown here is derived from an EMBL/GenBank/DDBJ whole genome shotgun (WGS) entry which is preliminary data.</text>
</comment>
<dbReference type="InterPro" id="IPR001356">
    <property type="entry name" value="HD"/>
</dbReference>
<dbReference type="PROSITE" id="PS50071">
    <property type="entry name" value="HOMEOBOX_2"/>
    <property type="match status" value="1"/>
</dbReference>
<feature type="compositionally biased region" description="Low complexity" evidence="2">
    <location>
        <begin position="80"/>
        <end position="93"/>
    </location>
</feature>
<keyword evidence="1" id="KW-0371">Homeobox</keyword>
<feature type="DNA-binding region" description="Homeobox" evidence="1">
    <location>
        <begin position="148"/>
        <end position="195"/>
    </location>
</feature>
<dbReference type="Gene3D" id="1.10.10.60">
    <property type="entry name" value="Homeodomain-like"/>
    <property type="match status" value="1"/>
</dbReference>